<dbReference type="RefSeq" id="WP_232219997.1">
    <property type="nucleotide sequence ID" value="NZ_AVPS01000005.1"/>
</dbReference>
<dbReference type="Gene3D" id="3.30.2350.10">
    <property type="entry name" value="Pseudouridine synthase"/>
    <property type="match status" value="1"/>
</dbReference>
<sequence>MNSHPLFIDGVAASRLQLPAGPWATVLQALCAHFPAVDAATWSARFARGRVLDAAGRPIAADAAYRVGMAVHYFREVVQEAAIPFAERVLHIDADLLVADKPHFLPVMPAGAFVRETLLARLQQSLGLPDLVPLHRIDRGTAGLVMFSVNPATRNHYQALFREQRILKRYEALAAALPDREFPCVRRSRLQAGEPFFRMQEIAGPPNSESRIDVLERAGDVWRYALEPVTGKKHQLRVHMAALGAAILNDRFYPALHEEVADDYGRPLKLLARSLRFVDPLTGEMRQFESGRRLALVPHRNSL</sequence>
<organism evidence="2 3">
    <name type="scientific">Lysobacter concretionis Ko07 = DSM 16239</name>
    <dbReference type="NCBI Taxonomy" id="1122185"/>
    <lineage>
        <taxon>Bacteria</taxon>
        <taxon>Pseudomonadati</taxon>
        <taxon>Pseudomonadota</taxon>
        <taxon>Gammaproteobacteria</taxon>
        <taxon>Lysobacterales</taxon>
        <taxon>Lysobacteraceae</taxon>
        <taxon>Novilysobacter</taxon>
    </lineage>
</organism>
<dbReference type="GO" id="GO:0140098">
    <property type="term" value="F:catalytic activity, acting on RNA"/>
    <property type="evidence" value="ECO:0007669"/>
    <property type="project" value="UniProtKB-ARBA"/>
</dbReference>
<accession>A0A0A0END7</accession>
<evidence type="ECO:0000313" key="3">
    <source>
        <dbReference type="Proteomes" id="UP000030017"/>
    </source>
</evidence>
<dbReference type="Proteomes" id="UP000030017">
    <property type="component" value="Unassembled WGS sequence"/>
</dbReference>
<dbReference type="InterPro" id="IPR020103">
    <property type="entry name" value="PsdUridine_synth_cat_dom_sf"/>
</dbReference>
<comment type="caution">
    <text evidence="2">The sequence shown here is derived from an EMBL/GenBank/DDBJ whole genome shotgun (WGS) entry which is preliminary data.</text>
</comment>
<dbReference type="STRING" id="1122185.N792_08925"/>
<evidence type="ECO:0000259" key="1">
    <source>
        <dbReference type="Pfam" id="PF00849"/>
    </source>
</evidence>
<feature type="domain" description="Pseudouridine synthase RsuA/RluA-like" evidence="1">
    <location>
        <begin position="95"/>
        <end position="242"/>
    </location>
</feature>
<dbReference type="InterPro" id="IPR006224">
    <property type="entry name" value="PsdUridine_synth_RluA-like_CS"/>
</dbReference>
<dbReference type="InterPro" id="IPR050188">
    <property type="entry name" value="RluA_PseudoU_synthase"/>
</dbReference>
<keyword evidence="3" id="KW-1185">Reference proteome</keyword>
<dbReference type="Pfam" id="PF00849">
    <property type="entry name" value="PseudoU_synth_2"/>
    <property type="match status" value="1"/>
</dbReference>
<dbReference type="GO" id="GO:0009982">
    <property type="term" value="F:pseudouridine synthase activity"/>
    <property type="evidence" value="ECO:0007669"/>
    <property type="project" value="InterPro"/>
</dbReference>
<dbReference type="eggNOG" id="COG0564">
    <property type="taxonomic scope" value="Bacteria"/>
</dbReference>
<dbReference type="SUPFAM" id="SSF55120">
    <property type="entry name" value="Pseudouridine synthase"/>
    <property type="match status" value="1"/>
</dbReference>
<dbReference type="PANTHER" id="PTHR21600:SF84">
    <property type="entry name" value="PSEUDOURIDINE SYNTHASE RSUA_RLUA-LIKE DOMAIN-CONTAINING PROTEIN"/>
    <property type="match status" value="1"/>
</dbReference>
<dbReference type="PANTHER" id="PTHR21600">
    <property type="entry name" value="MITOCHONDRIAL RNA PSEUDOURIDINE SYNTHASE"/>
    <property type="match status" value="1"/>
</dbReference>
<evidence type="ECO:0000313" key="2">
    <source>
        <dbReference type="EMBL" id="KGM51765.1"/>
    </source>
</evidence>
<dbReference type="EMBL" id="AVPS01000005">
    <property type="protein sequence ID" value="KGM51765.1"/>
    <property type="molecule type" value="Genomic_DNA"/>
</dbReference>
<protein>
    <recommendedName>
        <fullName evidence="1">Pseudouridine synthase RsuA/RluA-like domain-containing protein</fullName>
    </recommendedName>
</protein>
<dbReference type="GO" id="GO:0003723">
    <property type="term" value="F:RNA binding"/>
    <property type="evidence" value="ECO:0007669"/>
    <property type="project" value="InterPro"/>
</dbReference>
<reference evidence="2 3" key="1">
    <citation type="submission" date="2013-08" db="EMBL/GenBank/DDBJ databases">
        <title>Genome sequencing of Lysobacter.</title>
        <authorList>
            <person name="Zhang S."/>
            <person name="Wang G."/>
        </authorList>
    </citation>
    <scope>NUCLEOTIDE SEQUENCE [LARGE SCALE GENOMIC DNA]</scope>
    <source>
        <strain evidence="2 3">Ko07</strain>
    </source>
</reference>
<name>A0A0A0END7_9GAMM</name>
<dbReference type="GO" id="GO:0000455">
    <property type="term" value="P:enzyme-directed rRNA pseudouridine synthesis"/>
    <property type="evidence" value="ECO:0007669"/>
    <property type="project" value="TreeGrafter"/>
</dbReference>
<dbReference type="InterPro" id="IPR006145">
    <property type="entry name" value="PsdUridine_synth_RsuA/RluA"/>
</dbReference>
<dbReference type="PROSITE" id="PS01129">
    <property type="entry name" value="PSI_RLU"/>
    <property type="match status" value="1"/>
</dbReference>
<proteinExistence type="predicted"/>
<dbReference type="AlphaFoldDB" id="A0A0A0END7"/>
<gene>
    <name evidence="2" type="ORF">N792_08925</name>
</gene>